<evidence type="ECO:0000313" key="4">
    <source>
        <dbReference type="EMBL" id="AUW92888.1"/>
    </source>
</evidence>
<dbReference type="Gene3D" id="3.40.50.10710">
    <property type="entry name" value="Metallo-hydrolase/oxidoreductase"/>
    <property type="match status" value="1"/>
</dbReference>
<evidence type="ECO:0000313" key="5">
    <source>
        <dbReference type="Proteomes" id="UP000325292"/>
    </source>
</evidence>
<evidence type="ECO:0000256" key="2">
    <source>
        <dbReference type="ARBA" id="ARBA00022884"/>
    </source>
</evidence>
<feature type="domain" description="Metallo-beta-lactamase" evidence="3">
    <location>
        <begin position="4"/>
        <end position="245"/>
    </location>
</feature>
<dbReference type="PANTHER" id="PTHR43694">
    <property type="entry name" value="RIBONUCLEASE J"/>
    <property type="match status" value="1"/>
</dbReference>
<evidence type="ECO:0000256" key="1">
    <source>
        <dbReference type="ARBA" id="ARBA00022839"/>
    </source>
</evidence>
<dbReference type="InterPro" id="IPR042173">
    <property type="entry name" value="RNase_J_2"/>
</dbReference>
<reference evidence="4 5" key="1">
    <citation type="journal article" date="2019" name="Sci. Rep.">
        <title>Sulfobacillus thermotolerans: new insights into resistance and metabolic capacities of acidophilic chemolithotrophs.</title>
        <authorList>
            <person name="Panyushkina A.E."/>
            <person name="Babenko V.V."/>
            <person name="Nikitina A.S."/>
            <person name="Selezneva O.V."/>
            <person name="Tsaplina I.A."/>
            <person name="Letarova M.A."/>
            <person name="Kostryukova E.S."/>
            <person name="Letarov A.V."/>
        </authorList>
    </citation>
    <scope>NUCLEOTIDE SEQUENCE [LARGE SCALE GENOMIC DNA]</scope>
    <source>
        <strain evidence="4 5">Kr1</strain>
    </source>
</reference>
<dbReference type="Proteomes" id="UP000325292">
    <property type="component" value="Chromosome"/>
</dbReference>
<dbReference type="InterPro" id="IPR036866">
    <property type="entry name" value="RibonucZ/Hydroxyglut_hydro"/>
</dbReference>
<protein>
    <recommendedName>
        <fullName evidence="3">Metallo-beta-lactamase domain-containing protein</fullName>
    </recommendedName>
</protein>
<accession>A0ABN5GZV0</accession>
<organism evidence="4 5">
    <name type="scientific">Sulfobacillus thermotolerans</name>
    <dbReference type="NCBI Taxonomy" id="338644"/>
    <lineage>
        <taxon>Bacteria</taxon>
        <taxon>Bacillati</taxon>
        <taxon>Bacillota</taxon>
        <taxon>Clostridia</taxon>
        <taxon>Eubacteriales</taxon>
        <taxon>Clostridiales Family XVII. Incertae Sedis</taxon>
        <taxon>Sulfobacillus</taxon>
    </lineage>
</organism>
<dbReference type="SMART" id="SM00849">
    <property type="entry name" value="Lactamase_B"/>
    <property type="match status" value="1"/>
</dbReference>
<keyword evidence="1" id="KW-0269">Exonuclease</keyword>
<dbReference type="Pfam" id="PF12706">
    <property type="entry name" value="Lactamase_B_2"/>
    <property type="match status" value="1"/>
</dbReference>
<dbReference type="InterPro" id="IPR001279">
    <property type="entry name" value="Metallo-B-lactamas"/>
</dbReference>
<keyword evidence="2" id="KW-0694">RNA-binding</keyword>
<keyword evidence="5" id="KW-1185">Reference proteome</keyword>
<proteinExistence type="predicted"/>
<gene>
    <name evidence="4" type="ORF">BXT84_02100</name>
</gene>
<dbReference type="SUPFAM" id="SSF56281">
    <property type="entry name" value="Metallo-hydrolase/oxidoreductase"/>
    <property type="match status" value="1"/>
</dbReference>
<evidence type="ECO:0000259" key="3">
    <source>
        <dbReference type="SMART" id="SM00849"/>
    </source>
</evidence>
<dbReference type="PANTHER" id="PTHR43694:SF1">
    <property type="entry name" value="RIBONUCLEASE J"/>
    <property type="match status" value="1"/>
</dbReference>
<dbReference type="Gene3D" id="3.60.15.10">
    <property type="entry name" value="Ribonuclease Z/Hydroxyacylglutathione hydrolase-like"/>
    <property type="match status" value="1"/>
</dbReference>
<dbReference type="EMBL" id="CP019454">
    <property type="protein sequence ID" value="AUW92888.1"/>
    <property type="molecule type" value="Genomic_DNA"/>
</dbReference>
<keyword evidence="1" id="KW-0378">Hydrolase</keyword>
<name>A0ABN5GZV0_9FIRM</name>
<keyword evidence="1" id="KW-0540">Nuclease</keyword>
<sequence>MAKVSFWGGVGTTGSSKVMVEEDGWRVLCDLGWDRPRSDLYHHPVDPRPGRELADRLRAGDAPWIPHLFREEAVVGTGLAGGSDGRTVLFITHAHVDHIGLIGWVDPVVPIYAAKETIAIRDALNAVGRAAQADPTFELIFAEKVMLEGERPYMLPMEAGRPLSFGPFTVTRYPVDHDVPGASGYIVESRGRRVAYTGDIRLHGRHTDWVKEFCHQARGAEVLAIEGTTLGAKSAETEDPVTEAHVDYVFGQILHNTRGLALMTLRPRNIERIEAFDRIARSYDRTILWSKEFAVFLKAYGIDAHMVTYSAGQLENIKASPNRYILQMWPKDIPWMMDLSLGPDSVFIHADGEPRLSSPAGRSLQRWLAQYHVPLRTIGSRGHGSPKAIHQIVEWIKPQVVYPIHTHAPELLEPSPPTIRIVPEYGRRYDV</sequence>